<keyword evidence="2" id="KW-0808">Transferase</keyword>
<dbReference type="PANTHER" id="PTHR33064">
    <property type="entry name" value="POL PROTEIN"/>
    <property type="match status" value="1"/>
</dbReference>
<dbReference type="InterPro" id="IPR036397">
    <property type="entry name" value="RNaseH_sf"/>
</dbReference>
<dbReference type="InterPro" id="IPR041373">
    <property type="entry name" value="RT_RNaseH"/>
</dbReference>
<keyword evidence="8" id="KW-0695">RNA-directed DNA polymerase</keyword>
<keyword evidence="4" id="KW-0540">Nuclease</keyword>
<dbReference type="CDD" id="cd01647">
    <property type="entry name" value="RT_LTR"/>
    <property type="match status" value="1"/>
</dbReference>
<dbReference type="GO" id="GO:0006508">
    <property type="term" value="P:proteolysis"/>
    <property type="evidence" value="ECO:0007669"/>
    <property type="project" value="UniProtKB-KW"/>
</dbReference>
<evidence type="ECO:0000256" key="3">
    <source>
        <dbReference type="ARBA" id="ARBA00022695"/>
    </source>
</evidence>
<dbReference type="GO" id="GO:0003964">
    <property type="term" value="F:RNA-directed DNA polymerase activity"/>
    <property type="evidence" value="ECO:0007669"/>
    <property type="project" value="UniProtKB-KW"/>
</dbReference>
<reference evidence="10 11" key="1">
    <citation type="journal article" date="2012" name="Nat. Biotechnol.">
        <title>Draft genome sequence of pigeonpea (Cajanus cajan), an orphan legume crop of resource-poor farmers.</title>
        <authorList>
            <person name="Varshney R.K."/>
            <person name="Chen W."/>
            <person name="Li Y."/>
            <person name="Bharti A.K."/>
            <person name="Saxena R.K."/>
            <person name="Schlueter J.A."/>
            <person name="Donoghue M.T."/>
            <person name="Azam S."/>
            <person name="Fan G."/>
            <person name="Whaley A.M."/>
            <person name="Farmer A.D."/>
            <person name="Sheridan J."/>
            <person name="Iwata A."/>
            <person name="Tuteja R."/>
            <person name="Penmetsa R.V."/>
            <person name="Wu W."/>
            <person name="Upadhyaya H.D."/>
            <person name="Yang S.P."/>
            <person name="Shah T."/>
            <person name="Saxena K.B."/>
            <person name="Michael T."/>
            <person name="McCombie W.R."/>
            <person name="Yang B."/>
            <person name="Zhang G."/>
            <person name="Yang H."/>
            <person name="Wang J."/>
            <person name="Spillane C."/>
            <person name="Cook D.R."/>
            <person name="May G.D."/>
            <person name="Xu X."/>
            <person name="Jackson S.A."/>
        </authorList>
    </citation>
    <scope>NUCLEOTIDE SEQUENCE [LARGE SCALE GENOMIC DNA]</scope>
    <source>
        <strain evidence="11">cv. Asha</strain>
    </source>
</reference>
<dbReference type="InterPro" id="IPR043128">
    <property type="entry name" value="Rev_trsase/Diguanyl_cyclase"/>
</dbReference>
<evidence type="ECO:0000256" key="7">
    <source>
        <dbReference type="ARBA" id="ARBA00022801"/>
    </source>
</evidence>
<evidence type="ECO:0000256" key="5">
    <source>
        <dbReference type="ARBA" id="ARBA00022750"/>
    </source>
</evidence>
<protein>
    <submittedName>
        <fullName evidence="10">Polyprotein</fullName>
    </submittedName>
</protein>
<keyword evidence="11" id="KW-1185">Reference proteome</keyword>
<evidence type="ECO:0000259" key="9">
    <source>
        <dbReference type="PROSITE" id="PS50878"/>
    </source>
</evidence>
<proteinExistence type="predicted"/>
<dbReference type="Gene3D" id="3.10.10.10">
    <property type="entry name" value="HIV Type 1 Reverse Transcriptase, subunit A, domain 1"/>
    <property type="match status" value="1"/>
</dbReference>
<evidence type="ECO:0000256" key="6">
    <source>
        <dbReference type="ARBA" id="ARBA00022759"/>
    </source>
</evidence>
<dbReference type="InterPro" id="IPR000477">
    <property type="entry name" value="RT_dom"/>
</dbReference>
<sequence length="401" mass="46990">MIYNYKRLNDNTHIDGYTIPSKDALINRIQKAKWFSKFDLKSGFHQVRMHPDSIKWTAFSCSEGLFEWQVMPFDLKNARKIFQRKMDNIFGQYKYFTCTYIDDVLVFSKTKEEHFLHSKQVLYLFEKYGLIISKSKMEICKTRISFLRTEIGNGKIKLQLNISQKILVFPDKMEDIKALRAFLGLLNYARNFIKNLGKYTTSLYNKTSLSGQRKSNTEDIKLVKQIKEMVKNLPSLSLPLDTDYLFIECDGCELGWGAILKKKKNKYDNISEEQICRYASRKYHTKSQIYSTSTDYEVNVVINGLKTFELFLINKSEITIRTDCEAIVAYGNSQINSDKKPHKRWLLFQEYVYHNGIKINFEHIKGNKNIAADILSRFAGMINNETFKGFVSRCEAENEVW</sequence>
<evidence type="ECO:0000256" key="1">
    <source>
        <dbReference type="ARBA" id="ARBA00022670"/>
    </source>
</evidence>
<dbReference type="Pfam" id="PF17917">
    <property type="entry name" value="RT_RNaseH"/>
    <property type="match status" value="1"/>
</dbReference>
<dbReference type="InterPro" id="IPR051320">
    <property type="entry name" value="Viral_Replic_Matur_Polypro"/>
</dbReference>
<accession>A0A151SPE1</accession>
<evidence type="ECO:0000256" key="2">
    <source>
        <dbReference type="ARBA" id="ARBA00022679"/>
    </source>
</evidence>
<dbReference type="Gramene" id="C.cajan_02822.t">
    <property type="protein sequence ID" value="C.cajan_02822.t.cds1"/>
    <property type="gene ID" value="C.cajan_02822"/>
</dbReference>
<dbReference type="EMBL" id="CM003613">
    <property type="protein sequence ID" value="KYP56645.1"/>
    <property type="molecule type" value="Genomic_DNA"/>
</dbReference>
<dbReference type="Pfam" id="PF00078">
    <property type="entry name" value="RVT_1"/>
    <property type="match status" value="1"/>
</dbReference>
<feature type="domain" description="Reverse transcriptase" evidence="9">
    <location>
        <begin position="1"/>
        <end position="151"/>
    </location>
</feature>
<evidence type="ECO:0000313" key="10">
    <source>
        <dbReference type="EMBL" id="KYP56645.1"/>
    </source>
</evidence>
<keyword evidence="1" id="KW-0645">Protease</keyword>
<dbReference type="SUPFAM" id="SSF56672">
    <property type="entry name" value="DNA/RNA polymerases"/>
    <property type="match status" value="1"/>
</dbReference>
<organism evidence="10 11">
    <name type="scientific">Cajanus cajan</name>
    <name type="common">Pigeon pea</name>
    <name type="synonym">Cajanus indicus</name>
    <dbReference type="NCBI Taxonomy" id="3821"/>
    <lineage>
        <taxon>Eukaryota</taxon>
        <taxon>Viridiplantae</taxon>
        <taxon>Streptophyta</taxon>
        <taxon>Embryophyta</taxon>
        <taxon>Tracheophyta</taxon>
        <taxon>Spermatophyta</taxon>
        <taxon>Magnoliopsida</taxon>
        <taxon>eudicotyledons</taxon>
        <taxon>Gunneridae</taxon>
        <taxon>Pentapetalae</taxon>
        <taxon>rosids</taxon>
        <taxon>fabids</taxon>
        <taxon>Fabales</taxon>
        <taxon>Fabaceae</taxon>
        <taxon>Papilionoideae</taxon>
        <taxon>50 kb inversion clade</taxon>
        <taxon>NPAAA clade</taxon>
        <taxon>indigoferoid/millettioid clade</taxon>
        <taxon>Phaseoleae</taxon>
        <taxon>Cajanus</taxon>
    </lineage>
</organism>
<keyword evidence="5" id="KW-0064">Aspartyl protease</keyword>
<keyword evidence="3" id="KW-0548">Nucleotidyltransferase</keyword>
<keyword evidence="7" id="KW-0378">Hydrolase</keyword>
<keyword evidence="6" id="KW-0255">Endonuclease</keyword>
<dbReference type="PROSITE" id="PS50878">
    <property type="entry name" value="RT_POL"/>
    <property type="match status" value="1"/>
</dbReference>
<gene>
    <name evidence="10" type="ORF">KK1_002889</name>
</gene>
<dbReference type="Gene3D" id="3.30.70.270">
    <property type="match status" value="2"/>
</dbReference>
<dbReference type="InterPro" id="IPR043502">
    <property type="entry name" value="DNA/RNA_pol_sf"/>
</dbReference>
<dbReference type="GO" id="GO:0003676">
    <property type="term" value="F:nucleic acid binding"/>
    <property type="evidence" value="ECO:0007669"/>
    <property type="project" value="InterPro"/>
</dbReference>
<dbReference type="Gene3D" id="3.30.420.10">
    <property type="entry name" value="Ribonuclease H-like superfamily/Ribonuclease H"/>
    <property type="match status" value="1"/>
</dbReference>
<evidence type="ECO:0000256" key="8">
    <source>
        <dbReference type="ARBA" id="ARBA00022918"/>
    </source>
</evidence>
<dbReference type="Proteomes" id="UP000075243">
    <property type="component" value="Chromosome 11"/>
</dbReference>
<name>A0A151SPE1_CAJCA</name>
<dbReference type="GO" id="GO:0004190">
    <property type="term" value="F:aspartic-type endopeptidase activity"/>
    <property type="evidence" value="ECO:0007669"/>
    <property type="project" value="UniProtKB-KW"/>
</dbReference>
<dbReference type="PANTHER" id="PTHR33064:SF37">
    <property type="entry name" value="RIBONUCLEASE H"/>
    <property type="match status" value="1"/>
</dbReference>
<evidence type="ECO:0000256" key="4">
    <source>
        <dbReference type="ARBA" id="ARBA00022722"/>
    </source>
</evidence>
<dbReference type="GO" id="GO:0004519">
    <property type="term" value="F:endonuclease activity"/>
    <property type="evidence" value="ECO:0007669"/>
    <property type="project" value="UniProtKB-KW"/>
</dbReference>
<evidence type="ECO:0000313" key="11">
    <source>
        <dbReference type="Proteomes" id="UP000075243"/>
    </source>
</evidence>
<dbReference type="AlphaFoldDB" id="A0A151SPE1"/>